<dbReference type="FunFam" id="2.40.10.10:FF:000002">
    <property type="entry name" value="Transmembrane protease serine"/>
    <property type="match status" value="1"/>
</dbReference>
<dbReference type="EMBL" id="JABFTP020000103">
    <property type="protein sequence ID" value="KAL3276627.1"/>
    <property type="molecule type" value="Genomic_DNA"/>
</dbReference>
<dbReference type="SUPFAM" id="SSF50494">
    <property type="entry name" value="Trypsin-like serine proteases"/>
    <property type="match status" value="1"/>
</dbReference>
<dbReference type="Gene3D" id="2.40.10.10">
    <property type="entry name" value="Trypsin-like serine proteases"/>
    <property type="match status" value="2"/>
</dbReference>
<sequence length="150" mass="16320">MDYDIAVLKLERALTFTVTIQPINLPKQGETIISMFVYPIVTGWGRRNGSNSELSSHLIAVEVPLLTKKMCQQLDGYENINDRMICAGYVEGGKDSCIGDSGGPLVLGDVQIGIVSWGMGCALTRSPGVYAALPTLRYFIDEVLMFAANN</sequence>
<reference evidence="4 5" key="1">
    <citation type="journal article" date="2021" name="BMC Biol.">
        <title>Horizontally acquired antibacterial genes associated with adaptive radiation of ladybird beetles.</title>
        <authorList>
            <person name="Li H.S."/>
            <person name="Tang X.F."/>
            <person name="Huang Y.H."/>
            <person name="Xu Z.Y."/>
            <person name="Chen M.L."/>
            <person name="Du X.Y."/>
            <person name="Qiu B.Y."/>
            <person name="Chen P.T."/>
            <person name="Zhang W."/>
            <person name="Slipinski A."/>
            <person name="Escalona H.E."/>
            <person name="Waterhouse R.M."/>
            <person name="Zwick A."/>
            <person name="Pang H."/>
        </authorList>
    </citation>
    <scope>NUCLEOTIDE SEQUENCE [LARGE SCALE GENOMIC DNA]</scope>
    <source>
        <strain evidence="4">SYSU2018</strain>
    </source>
</reference>
<dbReference type="InterPro" id="IPR001254">
    <property type="entry name" value="Trypsin_dom"/>
</dbReference>
<name>A0ABD2NE51_9CUCU</name>
<evidence type="ECO:0000259" key="3">
    <source>
        <dbReference type="PROSITE" id="PS50240"/>
    </source>
</evidence>
<dbReference type="CDD" id="cd00190">
    <property type="entry name" value="Tryp_SPc"/>
    <property type="match status" value="1"/>
</dbReference>
<dbReference type="SMART" id="SM00020">
    <property type="entry name" value="Tryp_SPc"/>
    <property type="match status" value="1"/>
</dbReference>
<dbReference type="Pfam" id="PF00089">
    <property type="entry name" value="Trypsin"/>
    <property type="match status" value="1"/>
</dbReference>
<dbReference type="Proteomes" id="UP001516400">
    <property type="component" value="Unassembled WGS sequence"/>
</dbReference>
<dbReference type="PANTHER" id="PTHR24253:SF153">
    <property type="entry name" value="SERINE PROTEASE HEPSIN"/>
    <property type="match status" value="1"/>
</dbReference>
<dbReference type="InterPro" id="IPR033116">
    <property type="entry name" value="TRYPSIN_SER"/>
</dbReference>
<dbReference type="InterPro" id="IPR009003">
    <property type="entry name" value="Peptidase_S1_PA"/>
</dbReference>
<dbReference type="PROSITE" id="PS50240">
    <property type="entry name" value="TRYPSIN_DOM"/>
    <property type="match status" value="1"/>
</dbReference>
<dbReference type="PANTHER" id="PTHR24253">
    <property type="entry name" value="TRANSMEMBRANE PROTEASE SERINE"/>
    <property type="match status" value="1"/>
</dbReference>
<keyword evidence="5" id="KW-1185">Reference proteome</keyword>
<accession>A0ABD2NE51</accession>
<organism evidence="4 5">
    <name type="scientific">Cryptolaemus montrouzieri</name>
    <dbReference type="NCBI Taxonomy" id="559131"/>
    <lineage>
        <taxon>Eukaryota</taxon>
        <taxon>Metazoa</taxon>
        <taxon>Ecdysozoa</taxon>
        <taxon>Arthropoda</taxon>
        <taxon>Hexapoda</taxon>
        <taxon>Insecta</taxon>
        <taxon>Pterygota</taxon>
        <taxon>Neoptera</taxon>
        <taxon>Endopterygota</taxon>
        <taxon>Coleoptera</taxon>
        <taxon>Polyphaga</taxon>
        <taxon>Cucujiformia</taxon>
        <taxon>Coccinelloidea</taxon>
        <taxon>Coccinellidae</taxon>
        <taxon>Scymninae</taxon>
        <taxon>Scymnini</taxon>
        <taxon>Cryptolaemus</taxon>
    </lineage>
</organism>
<gene>
    <name evidence="4" type="ORF">HHI36_011999</name>
</gene>
<evidence type="ECO:0000256" key="2">
    <source>
        <dbReference type="ARBA" id="ARBA00024195"/>
    </source>
</evidence>
<proteinExistence type="inferred from homology"/>
<dbReference type="PROSITE" id="PS00135">
    <property type="entry name" value="TRYPSIN_SER"/>
    <property type="match status" value="1"/>
</dbReference>
<evidence type="ECO:0000313" key="4">
    <source>
        <dbReference type="EMBL" id="KAL3276627.1"/>
    </source>
</evidence>
<keyword evidence="1" id="KW-1015">Disulfide bond</keyword>
<dbReference type="InterPro" id="IPR043504">
    <property type="entry name" value="Peptidase_S1_PA_chymotrypsin"/>
</dbReference>
<evidence type="ECO:0000313" key="5">
    <source>
        <dbReference type="Proteomes" id="UP001516400"/>
    </source>
</evidence>
<feature type="domain" description="Peptidase S1" evidence="3">
    <location>
        <begin position="1"/>
        <end position="145"/>
    </location>
</feature>
<comment type="caution">
    <text evidence="4">The sequence shown here is derived from an EMBL/GenBank/DDBJ whole genome shotgun (WGS) entry which is preliminary data.</text>
</comment>
<comment type="similarity">
    <text evidence="2">Belongs to the peptidase S1 family. CLIP subfamily.</text>
</comment>
<protein>
    <recommendedName>
        <fullName evidence="3">Peptidase S1 domain-containing protein</fullName>
    </recommendedName>
</protein>
<dbReference type="AlphaFoldDB" id="A0ABD2NE51"/>
<evidence type="ECO:0000256" key="1">
    <source>
        <dbReference type="ARBA" id="ARBA00023157"/>
    </source>
</evidence>